<proteinExistence type="predicted"/>
<accession>A0A856MP86</accession>
<evidence type="ECO:0000313" key="1">
    <source>
        <dbReference type="EMBL" id="QDL11341.1"/>
    </source>
</evidence>
<name>A0A856MP86_9CYAN</name>
<dbReference type="AlphaFoldDB" id="A0A856MP86"/>
<protein>
    <submittedName>
        <fullName evidence="1">Uncharacterized protein</fullName>
    </submittedName>
</protein>
<sequence length="109" mass="12635">MDIDSLPVFICLHLRFYIKKEVQHYIVNFELLYNDGFHYLLLSGSATVLGLERMKRERRPAVVNERLREIIAQVEARSDANHLKLLEPSQPVQILPKTSRSCGEDETPN</sequence>
<organism evidence="1 2">
    <name type="scientific">Brasilonema sennae CENA114</name>
    <dbReference type="NCBI Taxonomy" id="415709"/>
    <lineage>
        <taxon>Bacteria</taxon>
        <taxon>Bacillati</taxon>
        <taxon>Cyanobacteriota</taxon>
        <taxon>Cyanophyceae</taxon>
        <taxon>Nostocales</taxon>
        <taxon>Scytonemataceae</taxon>
        <taxon>Brasilonema</taxon>
        <taxon>Bromeliae group (in: Brasilonema)</taxon>
    </lineage>
</organism>
<keyword evidence="2" id="KW-1185">Reference proteome</keyword>
<gene>
    <name evidence="1" type="ORF">DP114_28690</name>
</gene>
<reference evidence="1 2" key="1">
    <citation type="submission" date="2018-06" db="EMBL/GenBank/DDBJ databases">
        <title>Comparative genomics of Brasilonema spp. strains.</title>
        <authorList>
            <person name="Alvarenga D.O."/>
            <person name="Fiore M.F."/>
            <person name="Varani A.M."/>
        </authorList>
    </citation>
    <scope>NUCLEOTIDE SEQUENCE [LARGE SCALE GENOMIC DNA]</scope>
    <source>
        <strain evidence="1 2">CENA114</strain>
    </source>
</reference>
<dbReference type="KEGG" id="bsen:DP114_28690"/>
<dbReference type="EMBL" id="CP030118">
    <property type="protein sequence ID" value="QDL11341.1"/>
    <property type="molecule type" value="Genomic_DNA"/>
</dbReference>
<dbReference type="Proteomes" id="UP000503129">
    <property type="component" value="Chromosome"/>
</dbReference>
<evidence type="ECO:0000313" key="2">
    <source>
        <dbReference type="Proteomes" id="UP000503129"/>
    </source>
</evidence>